<feature type="signal peptide" evidence="1">
    <location>
        <begin position="1"/>
        <end position="23"/>
    </location>
</feature>
<protein>
    <submittedName>
        <fullName evidence="2">Uncharacterized protein</fullName>
    </submittedName>
</protein>
<name>A0ABR3YVJ4_9PEZI</name>
<dbReference type="EMBL" id="JAWCUI010000048">
    <property type="protein sequence ID" value="KAL1892004.1"/>
    <property type="molecule type" value="Genomic_DNA"/>
</dbReference>
<dbReference type="InterPro" id="IPR036673">
    <property type="entry name" value="Cyanovirin-N_sf"/>
</dbReference>
<dbReference type="SUPFAM" id="SSF51322">
    <property type="entry name" value="Cyanovirin-N"/>
    <property type="match status" value="1"/>
</dbReference>
<feature type="chain" id="PRO_5045877286" evidence="1">
    <location>
        <begin position="24"/>
        <end position="131"/>
    </location>
</feature>
<evidence type="ECO:0000313" key="2">
    <source>
        <dbReference type="EMBL" id="KAL1892004.1"/>
    </source>
</evidence>
<dbReference type="Proteomes" id="UP001583186">
    <property type="component" value="Unassembled WGS sequence"/>
</dbReference>
<comment type="caution">
    <text evidence="2">The sequence shown here is derived from an EMBL/GenBank/DDBJ whole genome shotgun (WGS) entry which is preliminary data.</text>
</comment>
<dbReference type="Gene3D" id="2.30.60.10">
    <property type="entry name" value="Cyanovirin-N"/>
    <property type="match status" value="1"/>
</dbReference>
<sequence>MHPLFVRIAAALGVLSHITPSTAEFSSHCTDICLDEMHPNILVTRCSSASYFGGAYKWSEFDLNTIFAYRAPYIVYEENGNFSVDSHPFHQYAPSTTNPEETDASLYNVAGDICYGDKFGPICGKDTPRTC</sequence>
<accession>A0ABR3YVJ4</accession>
<keyword evidence="3" id="KW-1185">Reference proteome</keyword>
<reference evidence="2 3" key="1">
    <citation type="journal article" date="2024" name="IMA Fungus">
        <title>IMA Genome - F19 : A genome assembly and annotation guide to empower mycologists, including annotated draft genome sequences of Ceratocystis pirilliformis, Diaporthe australafricana, Fusarium ophioides, Paecilomyces lecythidis, and Sporothrix stenoceras.</title>
        <authorList>
            <person name="Aylward J."/>
            <person name="Wilson A.M."/>
            <person name="Visagie C.M."/>
            <person name="Spraker J."/>
            <person name="Barnes I."/>
            <person name="Buitendag C."/>
            <person name="Ceriani C."/>
            <person name="Del Mar Angel L."/>
            <person name="du Plessis D."/>
            <person name="Fuchs T."/>
            <person name="Gasser K."/>
            <person name="Kramer D."/>
            <person name="Li W."/>
            <person name="Munsamy K."/>
            <person name="Piso A."/>
            <person name="Price J.L."/>
            <person name="Sonnekus B."/>
            <person name="Thomas C."/>
            <person name="van der Nest A."/>
            <person name="van Dijk A."/>
            <person name="van Heerden A."/>
            <person name="van Vuuren N."/>
            <person name="Yilmaz N."/>
            <person name="Duong T.A."/>
            <person name="van der Merwe N.A."/>
            <person name="Wingfield M.J."/>
            <person name="Wingfield B.D."/>
        </authorList>
    </citation>
    <scope>NUCLEOTIDE SEQUENCE [LARGE SCALE GENOMIC DNA]</scope>
    <source>
        <strain evidence="2 3">CMW 5346</strain>
    </source>
</reference>
<organism evidence="2 3">
    <name type="scientific">Sporothrix stenoceras</name>
    <dbReference type="NCBI Taxonomy" id="5173"/>
    <lineage>
        <taxon>Eukaryota</taxon>
        <taxon>Fungi</taxon>
        <taxon>Dikarya</taxon>
        <taxon>Ascomycota</taxon>
        <taxon>Pezizomycotina</taxon>
        <taxon>Sordariomycetes</taxon>
        <taxon>Sordariomycetidae</taxon>
        <taxon>Ophiostomatales</taxon>
        <taxon>Ophiostomataceae</taxon>
        <taxon>Sporothrix</taxon>
    </lineage>
</organism>
<proteinExistence type="predicted"/>
<gene>
    <name evidence="2" type="ORF">Sste5346_007348</name>
</gene>
<evidence type="ECO:0000256" key="1">
    <source>
        <dbReference type="SAM" id="SignalP"/>
    </source>
</evidence>
<evidence type="ECO:0000313" key="3">
    <source>
        <dbReference type="Proteomes" id="UP001583186"/>
    </source>
</evidence>
<keyword evidence="1" id="KW-0732">Signal</keyword>